<accession>A0ABS4XZC2</accession>
<sequence length="54" mass="5919">MDAAEWMGHANPLVTCRRYVRGRVGAGDRGRATTDILLTGIFTVAESVWNRKAA</sequence>
<reference evidence="1 2" key="1">
    <citation type="submission" date="2021-03" db="EMBL/GenBank/DDBJ databases">
        <title>Sequencing the genomes of 1000 actinobacteria strains.</title>
        <authorList>
            <person name="Klenk H.-P."/>
        </authorList>
    </citation>
    <scope>NUCLEOTIDE SEQUENCE [LARGE SCALE GENOMIC DNA]</scope>
    <source>
        <strain evidence="1 2">DSM 41480</strain>
    </source>
</reference>
<protein>
    <recommendedName>
        <fullName evidence="3">Integrase</fullName>
    </recommendedName>
</protein>
<organism evidence="1 2">
    <name type="scientific">Streptomyces syringium</name>
    <dbReference type="NCBI Taxonomy" id="76729"/>
    <lineage>
        <taxon>Bacteria</taxon>
        <taxon>Bacillati</taxon>
        <taxon>Actinomycetota</taxon>
        <taxon>Actinomycetes</taxon>
        <taxon>Kitasatosporales</taxon>
        <taxon>Streptomycetaceae</taxon>
        <taxon>Streptomyces</taxon>
    </lineage>
</organism>
<proteinExistence type="predicted"/>
<dbReference type="EMBL" id="JAGIOH010000001">
    <property type="protein sequence ID" value="MBP2401660.1"/>
    <property type="molecule type" value="Genomic_DNA"/>
</dbReference>
<evidence type="ECO:0000313" key="1">
    <source>
        <dbReference type="EMBL" id="MBP2401660.1"/>
    </source>
</evidence>
<comment type="caution">
    <text evidence="1">The sequence shown here is derived from an EMBL/GenBank/DDBJ whole genome shotgun (WGS) entry which is preliminary data.</text>
</comment>
<dbReference type="Proteomes" id="UP001519291">
    <property type="component" value="Unassembled WGS sequence"/>
</dbReference>
<evidence type="ECO:0000313" key="2">
    <source>
        <dbReference type="Proteomes" id="UP001519291"/>
    </source>
</evidence>
<gene>
    <name evidence="1" type="ORF">JO379_001129</name>
</gene>
<keyword evidence="2" id="KW-1185">Reference proteome</keyword>
<name>A0ABS4XZC2_9ACTN</name>
<evidence type="ECO:0008006" key="3">
    <source>
        <dbReference type="Google" id="ProtNLM"/>
    </source>
</evidence>